<evidence type="ECO:0000256" key="1">
    <source>
        <dbReference type="ARBA" id="ARBA00004324"/>
    </source>
</evidence>
<dbReference type="PANTHER" id="PTHR13413">
    <property type="entry name" value="YLP MOTIF CONTAINING PROTEIN NUCLEAR PROTEIN ZAP"/>
    <property type="match status" value="1"/>
</dbReference>
<keyword evidence="8" id="KW-0539">Nucleus</keyword>
<evidence type="ECO:0000256" key="13">
    <source>
        <dbReference type="SAM" id="MobiDB-lite"/>
    </source>
</evidence>
<dbReference type="Proteomes" id="UP001321473">
    <property type="component" value="Unassembled WGS sequence"/>
</dbReference>
<keyword evidence="7" id="KW-0804">Transcription</keyword>
<keyword evidence="15" id="KW-1185">Reference proteome</keyword>
<dbReference type="FunFam" id="3.40.50.300:FF:000399">
    <property type="entry name" value="YLP motif containing 1"/>
    <property type="match status" value="1"/>
</dbReference>
<dbReference type="GO" id="GO:0016607">
    <property type="term" value="C:nuclear speck"/>
    <property type="evidence" value="ECO:0007669"/>
    <property type="project" value="UniProtKB-SubCell"/>
</dbReference>
<evidence type="ECO:0000256" key="5">
    <source>
        <dbReference type="ARBA" id="ARBA00022843"/>
    </source>
</evidence>
<proteinExistence type="predicted"/>
<feature type="compositionally biased region" description="Basic and acidic residues" evidence="13">
    <location>
        <begin position="39"/>
        <end position="48"/>
    </location>
</feature>
<comment type="subunit">
    <text evidence="10">Interacts with PPP1CA and NCOA5. Forms a complex with ILF2, ILF3, KHDRBS1, RBMX, NCOA5 and PPP1CA.</text>
</comment>
<reference evidence="14 15" key="1">
    <citation type="journal article" date="2023" name="Arcadia Sci">
        <title>De novo assembly of a long-read Amblyomma americanum tick genome.</title>
        <authorList>
            <person name="Chou S."/>
            <person name="Poskanzer K.E."/>
            <person name="Rollins M."/>
            <person name="Thuy-Boun P.S."/>
        </authorList>
    </citation>
    <scope>NUCLEOTIDE SEQUENCE [LARGE SCALE GENOMIC DNA]</scope>
    <source>
        <strain evidence="14">F_SG_1</strain>
        <tissue evidence="14">Salivary glands</tissue>
    </source>
</reference>
<sequence length="442" mass="49785">MSMLNKAKKKEKVVYLTTSYAQPTVFIAKFESFDYGHGKTAESERRQEPQVLDYGHGRPGRARSPIMDDLELPLSMMDGRCLPPRAPAPAPVPAPAPEPQVVSAEDLLGLPGRESRPPLLCVVVRGPPGSGKSYLARLLKEREMGAAGSVAPRVLALDDYFMQEVEVSELDPDTGKRVKRKEFRYEYEADMEDVYFGSLLKSFRKTVDGRLFSFVLIDAVLARVQQLEQFAGYARQNGFQVYVCEPDCLDPEECHRRNVHGRSLEDIQKIVDSWEPAPKNYPRLDCSILLEMEDMDEELPPADATDAGAEGSGGDGGADAAPDKGDENEEEEEEEEEEPVHKPSRWELMTDTTGSGERLLKLDGLSSHCLKHTSMDDYLQLPDDYEERHSEPGKKRVRWADIEESKQQKRMRDIGFVVGQTDWSKFTDPSHAERALTRTKYI</sequence>
<name>A0AAQ4FQ95_AMBAM</name>
<evidence type="ECO:0000256" key="6">
    <source>
        <dbReference type="ARBA" id="ARBA00023015"/>
    </source>
</evidence>
<comment type="subcellular location">
    <subcellularLocation>
        <location evidence="1">Nucleus speckle</location>
    </subcellularLocation>
</comment>
<evidence type="ECO:0000256" key="10">
    <source>
        <dbReference type="ARBA" id="ARBA00065932"/>
    </source>
</evidence>
<gene>
    <name evidence="14" type="ORF">V5799_021314</name>
</gene>
<dbReference type="Gene3D" id="3.40.50.300">
    <property type="entry name" value="P-loop containing nucleotide triphosphate hydrolases"/>
    <property type="match status" value="1"/>
</dbReference>
<feature type="region of interest" description="Disordered" evidence="13">
    <location>
        <begin position="299"/>
        <end position="348"/>
    </location>
</feature>
<feature type="compositionally biased region" description="Acidic residues" evidence="13">
    <location>
        <begin position="326"/>
        <end position="338"/>
    </location>
</feature>
<keyword evidence="5" id="KW-0832">Ubl conjugation</keyword>
<dbReference type="SUPFAM" id="SSF52540">
    <property type="entry name" value="P-loop containing nucleoside triphosphate hydrolases"/>
    <property type="match status" value="1"/>
</dbReference>
<dbReference type="InterPro" id="IPR027417">
    <property type="entry name" value="P-loop_NTPase"/>
</dbReference>
<evidence type="ECO:0000256" key="12">
    <source>
        <dbReference type="ARBA" id="ARBA00083294"/>
    </source>
</evidence>
<evidence type="ECO:0000256" key="4">
    <source>
        <dbReference type="ARBA" id="ARBA00022499"/>
    </source>
</evidence>
<dbReference type="Pfam" id="PF13671">
    <property type="entry name" value="AAA_33"/>
    <property type="match status" value="1"/>
</dbReference>
<evidence type="ECO:0000256" key="7">
    <source>
        <dbReference type="ARBA" id="ARBA00023163"/>
    </source>
</evidence>
<dbReference type="GO" id="GO:0032204">
    <property type="term" value="P:regulation of telomere maintenance"/>
    <property type="evidence" value="ECO:0007669"/>
    <property type="project" value="TreeGrafter"/>
</dbReference>
<comment type="caution">
    <text evidence="14">The sequence shown here is derived from an EMBL/GenBank/DDBJ whole genome shotgun (WGS) entry which is preliminary data.</text>
</comment>
<comment type="function">
    <text evidence="9">Plays a role in the reduction of telomerase activity during differentiation of embryonic stem cells by binding to the core promoter of TERT and controlling its down-regulation.</text>
</comment>
<evidence type="ECO:0000256" key="8">
    <source>
        <dbReference type="ARBA" id="ARBA00023242"/>
    </source>
</evidence>
<evidence type="ECO:0000256" key="9">
    <source>
        <dbReference type="ARBA" id="ARBA00058677"/>
    </source>
</evidence>
<dbReference type="EMBL" id="JARKHS020000370">
    <property type="protein sequence ID" value="KAK8788915.1"/>
    <property type="molecule type" value="Genomic_DNA"/>
</dbReference>
<evidence type="ECO:0000256" key="3">
    <source>
        <dbReference type="ARBA" id="ARBA00022491"/>
    </source>
</evidence>
<keyword evidence="2" id="KW-0488">Methylation</keyword>
<evidence type="ECO:0000313" key="15">
    <source>
        <dbReference type="Proteomes" id="UP001321473"/>
    </source>
</evidence>
<dbReference type="PANTHER" id="PTHR13413:SF0">
    <property type="entry name" value="YLP MOTIF-CONTAINING PROTEIN 1"/>
    <property type="match status" value="1"/>
</dbReference>
<feature type="region of interest" description="Disordered" evidence="13">
    <location>
        <begin position="39"/>
        <end position="64"/>
    </location>
</feature>
<organism evidence="14 15">
    <name type="scientific">Amblyomma americanum</name>
    <name type="common">Lone star tick</name>
    <dbReference type="NCBI Taxonomy" id="6943"/>
    <lineage>
        <taxon>Eukaryota</taxon>
        <taxon>Metazoa</taxon>
        <taxon>Ecdysozoa</taxon>
        <taxon>Arthropoda</taxon>
        <taxon>Chelicerata</taxon>
        <taxon>Arachnida</taxon>
        <taxon>Acari</taxon>
        <taxon>Parasitiformes</taxon>
        <taxon>Ixodida</taxon>
        <taxon>Ixodoidea</taxon>
        <taxon>Ixodidae</taxon>
        <taxon>Amblyomminae</taxon>
        <taxon>Amblyomma</taxon>
    </lineage>
</organism>
<accession>A0AAQ4FQ95</accession>
<dbReference type="AlphaFoldDB" id="A0AAQ4FQ95"/>
<keyword evidence="4" id="KW-1017">Isopeptide bond</keyword>
<protein>
    <recommendedName>
        <fullName evidence="11">YLP motif-containing protein 1</fullName>
    </recommendedName>
    <alternativeName>
        <fullName evidence="12">Nuclear protein ZAP3</fullName>
    </alternativeName>
</protein>
<dbReference type="InterPro" id="IPR026314">
    <property type="entry name" value="YLP_motif_con_p1"/>
</dbReference>
<evidence type="ECO:0000313" key="14">
    <source>
        <dbReference type="EMBL" id="KAK8788915.1"/>
    </source>
</evidence>
<keyword evidence="6" id="KW-0805">Transcription regulation</keyword>
<keyword evidence="3" id="KW-0678">Repressor</keyword>
<evidence type="ECO:0000256" key="2">
    <source>
        <dbReference type="ARBA" id="ARBA00022481"/>
    </source>
</evidence>
<evidence type="ECO:0000256" key="11">
    <source>
        <dbReference type="ARBA" id="ARBA00068971"/>
    </source>
</evidence>